<dbReference type="AlphaFoldDB" id="A0A1H3PNH0"/>
<dbReference type="Proteomes" id="UP000198625">
    <property type="component" value="Unassembled WGS sequence"/>
</dbReference>
<accession>A0A1H3PNH0</accession>
<evidence type="ECO:0000256" key="9">
    <source>
        <dbReference type="PIRNR" id="PIRNR004862"/>
    </source>
</evidence>
<evidence type="ECO:0000259" key="12">
    <source>
        <dbReference type="Pfam" id="PF08345"/>
    </source>
</evidence>
<comment type="function">
    <text evidence="9">The M ring may be actively involved in energy transduction.</text>
</comment>
<dbReference type="GO" id="GO:0005886">
    <property type="term" value="C:plasma membrane"/>
    <property type="evidence" value="ECO:0007669"/>
    <property type="project" value="UniProtKB-SubCell"/>
</dbReference>
<evidence type="ECO:0000256" key="3">
    <source>
        <dbReference type="ARBA" id="ARBA00007971"/>
    </source>
</evidence>
<keyword evidence="13" id="KW-0966">Cell projection</keyword>
<feature type="transmembrane region" description="Helical" evidence="10">
    <location>
        <begin position="428"/>
        <end position="449"/>
    </location>
</feature>
<evidence type="ECO:0000313" key="13">
    <source>
        <dbReference type="EMBL" id="SDZ02704.1"/>
    </source>
</evidence>
<dbReference type="InterPro" id="IPR013556">
    <property type="entry name" value="Flag_M-ring_C"/>
</dbReference>
<keyword evidence="5 10" id="KW-0812">Transmembrane</keyword>
<keyword evidence="7 10" id="KW-0472">Membrane</keyword>
<keyword evidence="8 9" id="KW-0975">Bacterial flagellum</keyword>
<evidence type="ECO:0000256" key="4">
    <source>
        <dbReference type="ARBA" id="ARBA00022475"/>
    </source>
</evidence>
<dbReference type="InterPro" id="IPR000067">
    <property type="entry name" value="FlgMring_FliF"/>
</dbReference>
<dbReference type="PANTHER" id="PTHR30046">
    <property type="entry name" value="FLAGELLAR M-RING PROTEIN"/>
    <property type="match status" value="1"/>
</dbReference>
<dbReference type="GO" id="GO:0009431">
    <property type="term" value="C:bacterial-type flagellum basal body, MS ring"/>
    <property type="evidence" value="ECO:0007669"/>
    <property type="project" value="InterPro"/>
</dbReference>
<dbReference type="GO" id="GO:0071973">
    <property type="term" value="P:bacterial-type flagellum-dependent cell motility"/>
    <property type="evidence" value="ECO:0007669"/>
    <property type="project" value="InterPro"/>
</dbReference>
<keyword evidence="14" id="KW-1185">Reference proteome</keyword>
<evidence type="ECO:0000256" key="8">
    <source>
        <dbReference type="ARBA" id="ARBA00023143"/>
    </source>
</evidence>
<evidence type="ECO:0000256" key="5">
    <source>
        <dbReference type="ARBA" id="ARBA00022692"/>
    </source>
</evidence>
<evidence type="ECO:0000313" key="14">
    <source>
        <dbReference type="Proteomes" id="UP000198625"/>
    </source>
</evidence>
<dbReference type="PRINTS" id="PR01009">
    <property type="entry name" value="FLGMRINGFLIF"/>
</dbReference>
<dbReference type="EMBL" id="FNQE01000015">
    <property type="protein sequence ID" value="SDZ02704.1"/>
    <property type="molecule type" value="Genomic_DNA"/>
</dbReference>
<evidence type="ECO:0000256" key="7">
    <source>
        <dbReference type="ARBA" id="ARBA00023136"/>
    </source>
</evidence>
<dbReference type="Gene3D" id="3.30.300.30">
    <property type="match status" value="1"/>
</dbReference>
<dbReference type="OrthoDB" id="9807026at2"/>
<dbReference type="NCBIfam" id="TIGR00206">
    <property type="entry name" value="fliF"/>
    <property type="match status" value="1"/>
</dbReference>
<gene>
    <name evidence="13" type="ORF">SAMN05660462_01585</name>
</gene>
<sequence>MGELIQQMRRQLNEFWKNLEKGKKIKLVIGILILLISLTLMIFFLTRTKYEVLFSGLTSKDAALVTKKLDDMNVKWKDEYNGTTILVPKNDKNRLKMELIREGIPRGRYSREDAFNDSSWTMTEYDKKQRASYALENDLANDIEKIEGIEEASVFLNLPENTSYVLNNNEEPSASVFIILSVGRTLSSIQVQGIQDYVASAVGMNPDNVSVIDDTGRVLTISTENKENFDLTEQLNLQQGLQERINKSIRSFLESVFGYGNVVVRAGVKMNFDSELRSEIEFKPPIQDMEEGLVRSMEKIEEHMENMFTGGVPGVDSNVEDVTDYVQQEGESSRYDKASETINYELNEINKQIKKAPGQVESVTVAIILDKNSLPEGELTDDLRAEISSLIYAATGLDTKQVEISALPFIEQIDQYGPTEDIRAKFPAWLIALIAIGVISVASIIIVMFRRKERDIDINEMIEQKASEMSVIEDIDFDSEKSKVKEQINNFVDKKPEAVAQLLRTWLNEE</sequence>
<proteinExistence type="inferred from homology"/>
<organism evidence="13 14">
    <name type="scientific">Proteiniborus ethanoligenes</name>
    <dbReference type="NCBI Taxonomy" id="415015"/>
    <lineage>
        <taxon>Bacteria</taxon>
        <taxon>Bacillati</taxon>
        <taxon>Bacillota</taxon>
        <taxon>Clostridia</taxon>
        <taxon>Eubacteriales</taxon>
        <taxon>Proteiniborus</taxon>
    </lineage>
</organism>
<reference evidence="13 14" key="1">
    <citation type="submission" date="2016-10" db="EMBL/GenBank/DDBJ databases">
        <authorList>
            <person name="de Groot N.N."/>
        </authorList>
    </citation>
    <scope>NUCLEOTIDE SEQUENCE [LARGE SCALE GENOMIC DNA]</scope>
    <source>
        <strain evidence="13 14">DSM 21650</strain>
    </source>
</reference>
<protein>
    <recommendedName>
        <fullName evidence="9">Flagellar M-ring protein</fullName>
    </recommendedName>
</protein>
<dbReference type="PANTHER" id="PTHR30046:SF0">
    <property type="entry name" value="FLAGELLAR M-RING PROTEIN"/>
    <property type="match status" value="1"/>
</dbReference>
<dbReference type="STRING" id="415015.SAMN05660462_01585"/>
<feature type="transmembrane region" description="Helical" evidence="10">
    <location>
        <begin position="27"/>
        <end position="45"/>
    </location>
</feature>
<evidence type="ECO:0000256" key="1">
    <source>
        <dbReference type="ARBA" id="ARBA00004117"/>
    </source>
</evidence>
<evidence type="ECO:0000259" key="11">
    <source>
        <dbReference type="Pfam" id="PF01514"/>
    </source>
</evidence>
<evidence type="ECO:0000256" key="2">
    <source>
        <dbReference type="ARBA" id="ARBA00004651"/>
    </source>
</evidence>
<dbReference type="PIRSF" id="PIRSF004862">
    <property type="entry name" value="FliF"/>
    <property type="match status" value="1"/>
</dbReference>
<feature type="domain" description="Flagellar M-ring N-terminal" evidence="11">
    <location>
        <begin position="46"/>
        <end position="220"/>
    </location>
</feature>
<keyword evidence="13" id="KW-0282">Flagellum</keyword>
<dbReference type="InterPro" id="IPR043427">
    <property type="entry name" value="YscJ/FliF"/>
</dbReference>
<feature type="domain" description="Flagellar M-ring C-terminal" evidence="12">
    <location>
        <begin position="253"/>
        <end position="409"/>
    </location>
</feature>
<keyword evidence="4" id="KW-1003">Cell membrane</keyword>
<dbReference type="GO" id="GO:0003774">
    <property type="term" value="F:cytoskeletal motor activity"/>
    <property type="evidence" value="ECO:0007669"/>
    <property type="project" value="InterPro"/>
</dbReference>
<name>A0A1H3PNH0_9FIRM</name>
<dbReference type="Pfam" id="PF01514">
    <property type="entry name" value="YscJ_FliF"/>
    <property type="match status" value="1"/>
</dbReference>
<dbReference type="Pfam" id="PF08345">
    <property type="entry name" value="YscJ_FliF_C"/>
    <property type="match status" value="1"/>
</dbReference>
<comment type="similarity">
    <text evidence="3 9">Belongs to the FliF family.</text>
</comment>
<comment type="subcellular location">
    <subcellularLocation>
        <location evidence="1 9">Bacterial flagellum basal body</location>
    </subcellularLocation>
    <subcellularLocation>
        <location evidence="2">Cell membrane</location>
        <topology evidence="2">Multi-pass membrane protein</topology>
    </subcellularLocation>
</comment>
<dbReference type="RefSeq" id="WP_091729557.1">
    <property type="nucleotide sequence ID" value="NZ_FNQE01000015.1"/>
</dbReference>
<dbReference type="InterPro" id="IPR045851">
    <property type="entry name" value="AMP-bd_C_sf"/>
</dbReference>
<dbReference type="InterPro" id="IPR006182">
    <property type="entry name" value="FliF_N_dom"/>
</dbReference>
<evidence type="ECO:0000256" key="10">
    <source>
        <dbReference type="SAM" id="Phobius"/>
    </source>
</evidence>
<keyword evidence="13" id="KW-0969">Cilium</keyword>
<evidence type="ECO:0000256" key="6">
    <source>
        <dbReference type="ARBA" id="ARBA00022989"/>
    </source>
</evidence>
<keyword evidence="6 10" id="KW-1133">Transmembrane helix</keyword>